<name>A0AA35IYM4_SACMI</name>
<comment type="similarity">
    <text evidence="1">Belongs to the RMD1/sif2 family.</text>
</comment>
<feature type="region of interest" description="Disordered" evidence="2">
    <location>
        <begin position="1"/>
        <end position="137"/>
    </location>
</feature>
<proteinExistence type="inferred from homology"/>
<feature type="region of interest" description="Disordered" evidence="2">
    <location>
        <begin position="346"/>
        <end position="371"/>
    </location>
</feature>
<dbReference type="InterPro" id="IPR051624">
    <property type="entry name" value="RMD1/Sad1-interacting"/>
</dbReference>
<accession>A0AA35IYM4</accession>
<feature type="compositionally biased region" description="Basic and acidic residues" evidence="2">
    <location>
        <begin position="99"/>
        <end position="121"/>
    </location>
</feature>
<sequence>MSYKANQPSPGEMPKRSPSILVTDARTSKNRMSAPFAGHAAGSRKSMENKNLVRSQGVRSSNIGSSSLQNPTHPRRRSSGRFSDISIDNILSDNSDIPSARREERLSSSSNDRPRNYERLSSRRKMINPLPPRTSKTSQKLVLIPEEDDLSHFQTMPTNALDRQRPRVGSMKPNSFDRLPRHSRDKSMARITAYNVADGFNLNQLYKFLHETHEVSPRLYDECLYVAYTLPLLPGKGGFRIKSNISKKTVGGKTLIDNLIDTSEQRDHHYEYYSGVETVEDANNNYELEANGNNNSTNQDTTIVPDHLPNPVGQQDSFNPMEPQFFAEETPLEIEERERTERINMLKKEEKDIDGSNGEKNDESEPVSYVNDGKDHHAYSACFSPPASSASTQSALSSSRDDFNRVYEVHSDNGHDGNDRHAEIFIFHYGVIVFWNFTEIQEKNILGDITFAGYKSLMIRPLDEQDIETEQFHFEYDRDTERPRIFNDIVTLRSGDHIIELTLSHAIAQSSKLSRFESRISPILISVTKLPKRLALYGTLGLKREQLLKKSGKLFKLRVDVNLSSTILDTPEFFWSFEPSLHPLYVAMREYLEIDQRVQVLNDRCKVFLEFFDICVDSVAERNMARVTWWFILVILFGVIFSLTEIFVRYVIIHRHIST</sequence>
<dbReference type="Proteomes" id="UP001161438">
    <property type="component" value="Chromosome 7"/>
</dbReference>
<dbReference type="RefSeq" id="XP_056082443.1">
    <property type="nucleotide sequence ID" value="XM_056222787.1"/>
</dbReference>
<evidence type="ECO:0000313" key="5">
    <source>
        <dbReference type="EMBL" id="CAI4039328.1"/>
    </source>
</evidence>
<keyword evidence="3" id="KW-0812">Transmembrane</keyword>
<evidence type="ECO:0000256" key="3">
    <source>
        <dbReference type="SAM" id="Phobius"/>
    </source>
</evidence>
<keyword evidence="3" id="KW-1133">Transmembrane helix</keyword>
<protein>
    <recommendedName>
        <fullName evidence="4">DUF155 domain-containing protein</fullName>
    </recommendedName>
</protein>
<keyword evidence="6" id="KW-1185">Reference proteome</keyword>
<feature type="compositionally biased region" description="Polar residues" evidence="2">
    <location>
        <begin position="52"/>
        <end position="72"/>
    </location>
</feature>
<dbReference type="Pfam" id="PF02582">
    <property type="entry name" value="DUF155"/>
    <property type="match status" value="1"/>
</dbReference>
<evidence type="ECO:0000256" key="1">
    <source>
        <dbReference type="ARBA" id="ARBA00008306"/>
    </source>
</evidence>
<evidence type="ECO:0000259" key="4">
    <source>
        <dbReference type="Pfam" id="PF02582"/>
    </source>
</evidence>
<feature type="transmembrane region" description="Helical" evidence="3">
    <location>
        <begin position="629"/>
        <end position="652"/>
    </location>
</feature>
<gene>
    <name evidence="5" type="primary">SMKI07G3120</name>
    <name evidence="5" type="ORF">SMKI_07G3120</name>
</gene>
<reference evidence="5" key="1">
    <citation type="submission" date="2022-10" db="EMBL/GenBank/DDBJ databases">
        <authorList>
            <person name="Byrne P K."/>
        </authorList>
    </citation>
    <scope>NUCLEOTIDE SEQUENCE</scope>
    <source>
        <strain evidence="5">IFO1815</strain>
    </source>
</reference>
<keyword evidence="3" id="KW-0472">Membrane</keyword>
<dbReference type="EMBL" id="OX365763">
    <property type="protein sequence ID" value="CAI4039328.1"/>
    <property type="molecule type" value="Genomic_DNA"/>
</dbReference>
<evidence type="ECO:0000256" key="2">
    <source>
        <dbReference type="SAM" id="MobiDB-lite"/>
    </source>
</evidence>
<dbReference type="AlphaFoldDB" id="A0AA35IYM4"/>
<evidence type="ECO:0000313" key="6">
    <source>
        <dbReference type="Proteomes" id="UP001161438"/>
    </source>
</evidence>
<organism evidence="5 6">
    <name type="scientific">Saccharomyces mikatae IFO 1815</name>
    <dbReference type="NCBI Taxonomy" id="226126"/>
    <lineage>
        <taxon>Eukaryota</taxon>
        <taxon>Fungi</taxon>
        <taxon>Dikarya</taxon>
        <taxon>Ascomycota</taxon>
        <taxon>Saccharomycotina</taxon>
        <taxon>Saccharomycetes</taxon>
        <taxon>Saccharomycetales</taxon>
        <taxon>Saccharomycetaceae</taxon>
        <taxon>Saccharomyces</taxon>
    </lineage>
</organism>
<dbReference type="GO" id="GO:0005739">
    <property type="term" value="C:mitochondrion"/>
    <property type="evidence" value="ECO:0007669"/>
    <property type="project" value="UniProtKB-ARBA"/>
</dbReference>
<dbReference type="GeneID" id="80918539"/>
<dbReference type="PANTHER" id="PTHR16255:SF4">
    <property type="entry name" value="SPORULATION PROTEIN RMD8"/>
    <property type="match status" value="1"/>
</dbReference>
<dbReference type="PANTHER" id="PTHR16255">
    <property type="entry name" value="REQUIRED FOR MEIOTIC NUCLEAR DIVISION PROTEIN 1 HOMOLOG"/>
    <property type="match status" value="1"/>
</dbReference>
<feature type="domain" description="DUF155" evidence="4">
    <location>
        <begin position="424"/>
        <end position="602"/>
    </location>
</feature>
<dbReference type="InterPro" id="IPR003734">
    <property type="entry name" value="DUF155"/>
</dbReference>
<feature type="compositionally biased region" description="Basic and acidic residues" evidence="2">
    <location>
        <begin position="346"/>
        <end position="363"/>
    </location>
</feature>